<keyword evidence="4" id="KW-1185">Reference proteome</keyword>
<gene>
    <name evidence="3" type="ORF">FISHEDRAFT_58997</name>
</gene>
<dbReference type="PANTHER" id="PTHR40465:SF1">
    <property type="entry name" value="DUF6534 DOMAIN-CONTAINING PROTEIN"/>
    <property type="match status" value="1"/>
</dbReference>
<protein>
    <recommendedName>
        <fullName evidence="2">DUF6534 domain-containing protein</fullName>
    </recommendedName>
</protein>
<feature type="transmembrane region" description="Helical" evidence="1">
    <location>
        <begin position="124"/>
        <end position="140"/>
    </location>
</feature>
<evidence type="ECO:0000313" key="3">
    <source>
        <dbReference type="EMBL" id="KIY48366.1"/>
    </source>
</evidence>
<feature type="transmembrane region" description="Helical" evidence="1">
    <location>
        <begin position="95"/>
        <end position="112"/>
    </location>
</feature>
<organism evidence="3 4">
    <name type="scientific">Fistulina hepatica ATCC 64428</name>
    <dbReference type="NCBI Taxonomy" id="1128425"/>
    <lineage>
        <taxon>Eukaryota</taxon>
        <taxon>Fungi</taxon>
        <taxon>Dikarya</taxon>
        <taxon>Basidiomycota</taxon>
        <taxon>Agaricomycotina</taxon>
        <taxon>Agaricomycetes</taxon>
        <taxon>Agaricomycetidae</taxon>
        <taxon>Agaricales</taxon>
        <taxon>Fistulinaceae</taxon>
        <taxon>Fistulina</taxon>
    </lineage>
</organism>
<feature type="transmembrane region" description="Helical" evidence="1">
    <location>
        <begin position="160"/>
        <end position="182"/>
    </location>
</feature>
<dbReference type="PANTHER" id="PTHR40465">
    <property type="entry name" value="CHROMOSOME 1, WHOLE GENOME SHOTGUN SEQUENCE"/>
    <property type="match status" value="1"/>
</dbReference>
<evidence type="ECO:0000259" key="2">
    <source>
        <dbReference type="Pfam" id="PF20152"/>
    </source>
</evidence>
<feature type="transmembrane region" description="Helical" evidence="1">
    <location>
        <begin position="15"/>
        <end position="37"/>
    </location>
</feature>
<dbReference type="InterPro" id="IPR045339">
    <property type="entry name" value="DUF6534"/>
</dbReference>
<proteinExistence type="predicted"/>
<evidence type="ECO:0000313" key="4">
    <source>
        <dbReference type="Proteomes" id="UP000054144"/>
    </source>
</evidence>
<reference evidence="3 4" key="1">
    <citation type="journal article" date="2015" name="Fungal Genet. Biol.">
        <title>Evolution of novel wood decay mechanisms in Agaricales revealed by the genome sequences of Fistulina hepatica and Cylindrobasidium torrendii.</title>
        <authorList>
            <person name="Floudas D."/>
            <person name="Held B.W."/>
            <person name="Riley R."/>
            <person name="Nagy L.G."/>
            <person name="Koehler G."/>
            <person name="Ransdell A.S."/>
            <person name="Younus H."/>
            <person name="Chow J."/>
            <person name="Chiniquy J."/>
            <person name="Lipzen A."/>
            <person name="Tritt A."/>
            <person name="Sun H."/>
            <person name="Haridas S."/>
            <person name="LaButti K."/>
            <person name="Ohm R.A."/>
            <person name="Kues U."/>
            <person name="Blanchette R.A."/>
            <person name="Grigoriev I.V."/>
            <person name="Minto R.E."/>
            <person name="Hibbett D.S."/>
        </authorList>
    </citation>
    <scope>NUCLEOTIDE SEQUENCE [LARGE SCALE GENOMIC DNA]</scope>
    <source>
        <strain evidence="3 4">ATCC 64428</strain>
    </source>
</reference>
<feature type="transmembrane region" description="Helical" evidence="1">
    <location>
        <begin position="203"/>
        <end position="229"/>
    </location>
</feature>
<evidence type="ECO:0000256" key="1">
    <source>
        <dbReference type="SAM" id="Phobius"/>
    </source>
</evidence>
<accession>A0A0D7AER5</accession>
<feature type="domain" description="DUF6534" evidence="2">
    <location>
        <begin position="168"/>
        <end position="261"/>
    </location>
</feature>
<dbReference type="Pfam" id="PF20152">
    <property type="entry name" value="DUF6534"/>
    <property type="match status" value="1"/>
</dbReference>
<dbReference type="OrthoDB" id="2535105at2759"/>
<feature type="transmembrane region" description="Helical" evidence="1">
    <location>
        <begin position="235"/>
        <end position="254"/>
    </location>
</feature>
<keyword evidence="1" id="KW-0472">Membrane</keyword>
<feature type="transmembrane region" description="Helical" evidence="1">
    <location>
        <begin position="49"/>
        <end position="75"/>
    </location>
</feature>
<name>A0A0D7AER5_9AGAR</name>
<dbReference type="AlphaFoldDB" id="A0A0D7AER5"/>
<keyword evidence="1" id="KW-0812">Transmembrane</keyword>
<sequence>MAIEATLDNTLGANFIGIILSTILFGITVLQSYLYFADGSSTDPTFLKCFVGTLLWFRAIDSFHVALLVHAYYFYTVTHFGNYEELELTVWSLDVEIAVGVVLSTMVQWFYAYRTYQLSFRRDFITPIVICLLSLAQFTLTVQTRQDVLFSEAAKSTGRAVSALACEVTCDLTITLAMVYHLMKNRGKTQYKTFFKTSTRHIVSVLVAYIINTGAVTTICSIGALVAWAKVPYTLIQAPFWFVMVHLRGALTPLRSLNTRTRVQTNSIKGTGNYQSYDLTTFNTSRSGHVEPQSIEVRVETTNNLDQACAIGKTPVRSTSDDHVGHYDASKHPFGL</sequence>
<dbReference type="Proteomes" id="UP000054144">
    <property type="component" value="Unassembled WGS sequence"/>
</dbReference>
<keyword evidence="1" id="KW-1133">Transmembrane helix</keyword>
<dbReference type="EMBL" id="KN881844">
    <property type="protein sequence ID" value="KIY48366.1"/>
    <property type="molecule type" value="Genomic_DNA"/>
</dbReference>